<gene>
    <name evidence="2" type="ORF">EV643_103176</name>
</gene>
<evidence type="ECO:0000256" key="1">
    <source>
        <dbReference type="SAM" id="MobiDB-lite"/>
    </source>
</evidence>
<comment type="caution">
    <text evidence="2">The sequence shown here is derived from an EMBL/GenBank/DDBJ whole genome shotgun (WGS) entry which is preliminary data.</text>
</comment>
<organism evidence="2 3">
    <name type="scientific">Kribbella caucasensis</name>
    <dbReference type="NCBI Taxonomy" id="2512215"/>
    <lineage>
        <taxon>Bacteria</taxon>
        <taxon>Bacillati</taxon>
        <taxon>Actinomycetota</taxon>
        <taxon>Actinomycetes</taxon>
        <taxon>Propionibacteriales</taxon>
        <taxon>Kribbellaceae</taxon>
        <taxon>Kribbella</taxon>
    </lineage>
</organism>
<accession>A0A4R6KPC8</accession>
<feature type="compositionally biased region" description="Basic and acidic residues" evidence="1">
    <location>
        <begin position="1"/>
        <end position="12"/>
    </location>
</feature>
<proteinExistence type="predicted"/>
<name>A0A4R6KPC8_9ACTN</name>
<sequence>MAKNKGGREVRKPKQPKQPKANPSDSAIIPPTKQGRK</sequence>
<keyword evidence="3" id="KW-1185">Reference proteome</keyword>
<dbReference type="EMBL" id="SNWQ01000003">
    <property type="protein sequence ID" value="TDO51439.1"/>
    <property type="molecule type" value="Genomic_DNA"/>
</dbReference>
<feature type="region of interest" description="Disordered" evidence="1">
    <location>
        <begin position="1"/>
        <end position="37"/>
    </location>
</feature>
<evidence type="ECO:0000313" key="2">
    <source>
        <dbReference type="EMBL" id="TDO51439.1"/>
    </source>
</evidence>
<dbReference type="AlphaFoldDB" id="A0A4R6KPC8"/>
<reference evidence="2 3" key="1">
    <citation type="submission" date="2019-03" db="EMBL/GenBank/DDBJ databases">
        <title>Genomic Encyclopedia of Type Strains, Phase III (KMG-III): the genomes of soil and plant-associated and newly described type strains.</title>
        <authorList>
            <person name="Whitman W."/>
        </authorList>
    </citation>
    <scope>NUCLEOTIDE SEQUENCE [LARGE SCALE GENOMIC DNA]</scope>
    <source>
        <strain evidence="2 3">VKM Ac-2527</strain>
    </source>
</reference>
<dbReference type="Proteomes" id="UP000295388">
    <property type="component" value="Unassembled WGS sequence"/>
</dbReference>
<evidence type="ECO:0000313" key="3">
    <source>
        <dbReference type="Proteomes" id="UP000295388"/>
    </source>
</evidence>
<protein>
    <submittedName>
        <fullName evidence="2">Uncharacterized protein</fullName>
    </submittedName>
</protein>